<proteinExistence type="inferred from homology"/>
<reference evidence="2" key="1">
    <citation type="submission" date="2023-07" db="EMBL/GenBank/DDBJ databases">
        <authorList>
            <person name="Haufschild T."/>
            <person name="Kallscheuer N."/>
            <person name="Hammer J."/>
            <person name="Kohn T."/>
            <person name="Kabuu M."/>
            <person name="Jogler M."/>
            <person name="Wohfarth N."/>
            <person name="Heuer A."/>
            <person name="Rohde M."/>
            <person name="van Teeseling M.C.F."/>
            <person name="Jogler C."/>
        </authorList>
    </citation>
    <scope>NUCLEOTIDE SEQUENCE</scope>
    <source>
        <strain evidence="2">Strain 138</strain>
        <strain evidence="3">Strain 318</strain>
    </source>
</reference>
<dbReference type="KEGG" id="pspc:Strain318_002771"/>
<evidence type="ECO:0000313" key="2">
    <source>
        <dbReference type="EMBL" id="WKW13451.1"/>
    </source>
</evidence>
<sequence length="370" mass="39106">MTAVAALTALAWQRRARGVDVELATVREGVFEELLVDEGRTRARWHEDLTAPVAGTWTPVGRLAGDSVRAGTLLGTLTAAAQDPATTSQLQARVGVAQAAVEEARAALAAAVVREREARRALERTERLSTSGGVSEEQQEIARATHEGAARSLDAARARVAAAQHEVEAARAFLPGGGSEPVQLRAPAAGVILRVDEEHRRVVPPGTPLLQIGALGDPEVVVRVLSADAPRVRVGATLYAIVGGDTLRGHVTRIEPSAQTVRSTLGVDEQRVPVIGDLHSGRLTVGHDFAVDVRIVLRRLESARIVPTGALARDGDGWRVFAVDADGVATERSVTVIARGPESAAIEGLEPGERVVVYPPEALRSGDRVR</sequence>
<dbReference type="NCBIfam" id="TIGR01730">
    <property type="entry name" value="RND_mfp"/>
    <property type="match status" value="1"/>
</dbReference>
<evidence type="ECO:0000313" key="3">
    <source>
        <dbReference type="EMBL" id="WKW16358.1"/>
    </source>
</evidence>
<dbReference type="Proteomes" id="UP001229955">
    <property type="component" value="Chromosome"/>
</dbReference>
<dbReference type="SUPFAM" id="SSF111369">
    <property type="entry name" value="HlyD-like secretion proteins"/>
    <property type="match status" value="1"/>
</dbReference>
<accession>A0AA49K2W9</accession>
<dbReference type="EMBL" id="CP130613">
    <property type="protein sequence ID" value="WKW16358.1"/>
    <property type="molecule type" value="Genomic_DNA"/>
</dbReference>
<keyword evidence="4" id="KW-1185">Reference proteome</keyword>
<evidence type="ECO:0000256" key="1">
    <source>
        <dbReference type="ARBA" id="ARBA00009477"/>
    </source>
</evidence>
<dbReference type="Gene3D" id="1.10.287.470">
    <property type="entry name" value="Helix hairpin bin"/>
    <property type="match status" value="1"/>
</dbReference>
<dbReference type="PANTHER" id="PTHR30469">
    <property type="entry name" value="MULTIDRUG RESISTANCE PROTEIN MDTA"/>
    <property type="match status" value="1"/>
</dbReference>
<dbReference type="RefSeq" id="WP_367886307.1">
    <property type="nucleotide sequence ID" value="NZ_CP130612.1"/>
</dbReference>
<dbReference type="Gene3D" id="2.40.50.100">
    <property type="match status" value="1"/>
</dbReference>
<dbReference type="InterPro" id="IPR006143">
    <property type="entry name" value="RND_pump_MFP"/>
</dbReference>
<protein>
    <submittedName>
        <fullName evidence="2">Efflux RND transporter periplasmic adaptor subunit</fullName>
    </submittedName>
</protein>
<gene>
    <name evidence="2" type="ORF">Strain138_002771</name>
    <name evidence="3" type="ORF">Strain318_002771</name>
</gene>
<dbReference type="AlphaFoldDB" id="A0AA49Q649"/>
<accession>A0AA49Q649</accession>
<dbReference type="Gene3D" id="2.40.30.170">
    <property type="match status" value="1"/>
</dbReference>
<evidence type="ECO:0000313" key="4">
    <source>
        <dbReference type="Proteomes" id="UP001229955"/>
    </source>
</evidence>
<organism evidence="2">
    <name type="scientific">Pseudogemmatithrix spongiicola</name>
    <dbReference type="NCBI Taxonomy" id="3062599"/>
    <lineage>
        <taxon>Bacteria</taxon>
        <taxon>Pseudomonadati</taxon>
        <taxon>Gemmatimonadota</taxon>
        <taxon>Gemmatimonadia</taxon>
        <taxon>Gemmatimonadales</taxon>
        <taxon>Gemmatimonadaceae</taxon>
        <taxon>Pseudogemmatithrix</taxon>
    </lineage>
</organism>
<dbReference type="GO" id="GO:1990281">
    <property type="term" value="C:efflux pump complex"/>
    <property type="evidence" value="ECO:0007669"/>
    <property type="project" value="TreeGrafter"/>
</dbReference>
<comment type="similarity">
    <text evidence="1">Belongs to the membrane fusion protein (MFP) (TC 8.A.1) family.</text>
</comment>
<dbReference type="Gene3D" id="2.40.420.20">
    <property type="match status" value="1"/>
</dbReference>
<dbReference type="GO" id="GO:0015562">
    <property type="term" value="F:efflux transmembrane transporter activity"/>
    <property type="evidence" value="ECO:0007669"/>
    <property type="project" value="TreeGrafter"/>
</dbReference>
<name>A0AA49Q649_9BACT</name>
<dbReference type="EMBL" id="CP130612">
    <property type="protein sequence ID" value="WKW13451.1"/>
    <property type="molecule type" value="Genomic_DNA"/>
</dbReference>
<dbReference type="PANTHER" id="PTHR30469:SF38">
    <property type="entry name" value="HLYD FAMILY SECRETION PROTEIN"/>
    <property type="match status" value="1"/>
</dbReference>